<dbReference type="Pfam" id="PF00884">
    <property type="entry name" value="Sulfatase"/>
    <property type="match status" value="1"/>
</dbReference>
<dbReference type="PROSITE" id="PS51820">
    <property type="entry name" value="PA14"/>
    <property type="match status" value="1"/>
</dbReference>
<dbReference type="PANTHER" id="PTHR43751:SF3">
    <property type="entry name" value="SULFATASE N-TERMINAL DOMAIN-CONTAINING PROTEIN"/>
    <property type="match status" value="1"/>
</dbReference>
<evidence type="ECO:0000313" key="5">
    <source>
        <dbReference type="EMBL" id="QDV87968.1"/>
    </source>
</evidence>
<evidence type="ECO:0000259" key="4">
    <source>
        <dbReference type="PROSITE" id="PS51820"/>
    </source>
</evidence>
<protein>
    <submittedName>
        <fullName evidence="5">Arylsulfatase</fullName>
        <ecNumber evidence="5">3.1.6.1</ecNumber>
    </submittedName>
</protein>
<name>A0ABX5Y123_9BACT</name>
<keyword evidence="3" id="KW-0732">Signal</keyword>
<feature type="signal peptide" evidence="3">
    <location>
        <begin position="1"/>
        <end position="22"/>
    </location>
</feature>
<dbReference type="Proteomes" id="UP000318081">
    <property type="component" value="Chromosome"/>
</dbReference>
<organism evidence="5 6">
    <name type="scientific">Stieleria magnilauensis</name>
    <dbReference type="NCBI Taxonomy" id="2527963"/>
    <lineage>
        <taxon>Bacteria</taxon>
        <taxon>Pseudomonadati</taxon>
        <taxon>Planctomycetota</taxon>
        <taxon>Planctomycetia</taxon>
        <taxon>Pirellulales</taxon>
        <taxon>Pirellulaceae</taxon>
        <taxon>Stieleria</taxon>
    </lineage>
</organism>
<dbReference type="GO" id="GO:0004065">
    <property type="term" value="F:arylsulfatase activity"/>
    <property type="evidence" value="ECO:0007669"/>
    <property type="project" value="UniProtKB-EC"/>
</dbReference>
<dbReference type="PROSITE" id="PS00523">
    <property type="entry name" value="SULFATASE_1"/>
    <property type="match status" value="1"/>
</dbReference>
<dbReference type="RefSeq" id="WP_419580645.1">
    <property type="nucleotide sequence ID" value="NZ_CP036432.1"/>
</dbReference>
<evidence type="ECO:0000256" key="1">
    <source>
        <dbReference type="ARBA" id="ARBA00008779"/>
    </source>
</evidence>
<dbReference type="Gene3D" id="3.30.1120.10">
    <property type="match status" value="1"/>
</dbReference>
<dbReference type="InterPro" id="IPR000917">
    <property type="entry name" value="Sulfatase_N"/>
</dbReference>
<dbReference type="InterPro" id="IPR017850">
    <property type="entry name" value="Alkaline_phosphatase_core_sf"/>
</dbReference>
<evidence type="ECO:0000313" key="6">
    <source>
        <dbReference type="Proteomes" id="UP000318081"/>
    </source>
</evidence>
<proteinExistence type="inferred from homology"/>
<dbReference type="CDD" id="cd16145">
    <property type="entry name" value="ARS_like"/>
    <property type="match status" value="1"/>
</dbReference>
<dbReference type="EC" id="3.1.6.1" evidence="5"/>
<sequence>MIRSLTTSLVFLALLFVSTASAETKPNVIFILLDDMGWGDFGVLHQNDSTHSKRHHTPMLDRMAAEGMQLRDHYCPAPVCAPSRSSLLTGVHQGHAVVRDNQFDKALEDNHTLATVMKAAGYKTWLVGKYGLQGATNGQDDDWTPADWPAYPTKRGFDEFYGYVRHRDGHVHYPAENWNLGDNELHRTPKQIWHNDREVSKGLAKCYTTDLFAARSKDWIAKHVQSGSTEPFFLYLAYDTPHAALQLPSVAFPKGYGLDGGLQWLGKPGAMINTAVGTVDGYRHPDYTGKGWSDVEERFATMVRRIDHSIGDLLQTLRDLSIDKNTLVVVSCDNGPHHESYLRDAQDNRVNYTPQSFQSYGPFDGTKRDVWEGGIRVGTLAWWPGQVAPGSIDRSPSQFHDWMPTFARAGGIAPPARTDGVSLLPTLTGEGTQRQGQVYIEYFNGGRTPTYGDFDASKRNQRRRQMQVVFVDGYKGVRVDIQDHSQPFAIYDLKNDPKELHDLAGTGEKFAELQQKMHDRVLQLRRANPSAPRPYDDVAIPAVNVSQQEGWTYDVYPGPFPYVPDVEELQPTETGRSDELSVDDAKGAVRFRGVFVAPETGMYEVTLSAGSRTFARIHDAELIDADFGFDPGRTYSTRIRLEKGMHPVTVTTLADGEVTVGLEWKRK</sequence>
<gene>
    <name evidence="5" type="primary">atsA_77</name>
    <name evidence="5" type="ORF">TBK1r_70000</name>
</gene>
<dbReference type="InterPro" id="IPR037524">
    <property type="entry name" value="PA14/GLEYA"/>
</dbReference>
<keyword evidence="2 5" id="KW-0378">Hydrolase</keyword>
<keyword evidence="6" id="KW-1185">Reference proteome</keyword>
<comment type="similarity">
    <text evidence="1">Belongs to the sulfatase family.</text>
</comment>
<evidence type="ECO:0000256" key="3">
    <source>
        <dbReference type="SAM" id="SignalP"/>
    </source>
</evidence>
<feature type="chain" id="PRO_5047270009" evidence="3">
    <location>
        <begin position="23"/>
        <end position="667"/>
    </location>
</feature>
<dbReference type="InterPro" id="IPR052701">
    <property type="entry name" value="GAG_Ulvan_Degrading_Sulfatases"/>
</dbReference>
<dbReference type="InterPro" id="IPR024607">
    <property type="entry name" value="Sulfatase_CS"/>
</dbReference>
<evidence type="ECO:0000256" key="2">
    <source>
        <dbReference type="ARBA" id="ARBA00022801"/>
    </source>
</evidence>
<dbReference type="PANTHER" id="PTHR43751">
    <property type="entry name" value="SULFATASE"/>
    <property type="match status" value="1"/>
</dbReference>
<feature type="domain" description="PA14" evidence="4">
    <location>
        <begin position="546"/>
        <end position="667"/>
    </location>
</feature>
<reference evidence="5 6" key="1">
    <citation type="submission" date="2019-02" db="EMBL/GenBank/DDBJ databases">
        <title>Deep-cultivation of Planctomycetes and their phenomic and genomic characterization uncovers novel biology.</title>
        <authorList>
            <person name="Wiegand S."/>
            <person name="Jogler M."/>
            <person name="Boedeker C."/>
            <person name="Pinto D."/>
            <person name="Vollmers J."/>
            <person name="Rivas-Marin E."/>
            <person name="Kohn T."/>
            <person name="Peeters S.H."/>
            <person name="Heuer A."/>
            <person name="Rast P."/>
            <person name="Oberbeckmann S."/>
            <person name="Bunk B."/>
            <person name="Jeske O."/>
            <person name="Meyerdierks A."/>
            <person name="Storesund J.E."/>
            <person name="Kallscheuer N."/>
            <person name="Luecker S."/>
            <person name="Lage O.M."/>
            <person name="Pohl T."/>
            <person name="Merkel B.J."/>
            <person name="Hornburger P."/>
            <person name="Mueller R.-W."/>
            <person name="Bruemmer F."/>
            <person name="Labrenz M."/>
            <person name="Spormann A.M."/>
            <person name="Op den Camp H."/>
            <person name="Overmann J."/>
            <person name="Amann R."/>
            <person name="Jetten M.S.M."/>
            <person name="Mascher T."/>
            <person name="Medema M.H."/>
            <person name="Devos D.P."/>
            <person name="Kaster A.-K."/>
            <person name="Ovreas L."/>
            <person name="Rohde M."/>
            <person name="Galperin M.Y."/>
            <person name="Jogler C."/>
        </authorList>
    </citation>
    <scope>NUCLEOTIDE SEQUENCE [LARGE SCALE GENOMIC DNA]</scope>
    <source>
        <strain evidence="5 6">TBK1r</strain>
    </source>
</reference>
<dbReference type="SUPFAM" id="SSF53649">
    <property type="entry name" value="Alkaline phosphatase-like"/>
    <property type="match status" value="1"/>
</dbReference>
<dbReference type="Gene3D" id="3.40.720.10">
    <property type="entry name" value="Alkaline Phosphatase, subunit A"/>
    <property type="match status" value="1"/>
</dbReference>
<accession>A0ABX5Y123</accession>
<dbReference type="EMBL" id="CP036432">
    <property type="protein sequence ID" value="QDV87968.1"/>
    <property type="molecule type" value="Genomic_DNA"/>
</dbReference>